<organism evidence="1 2">
    <name type="scientific">Streptomyces mooreae</name>
    <dbReference type="NCBI Taxonomy" id="3075523"/>
    <lineage>
        <taxon>Bacteria</taxon>
        <taxon>Bacillati</taxon>
        <taxon>Actinomycetota</taxon>
        <taxon>Actinomycetes</taxon>
        <taxon>Kitasatosporales</taxon>
        <taxon>Streptomycetaceae</taxon>
        <taxon>Streptomyces</taxon>
    </lineage>
</organism>
<protein>
    <submittedName>
        <fullName evidence="1">Uncharacterized protein</fullName>
    </submittedName>
</protein>
<sequence length="49" mass="4737">MEDRRTPVSGPGAATALVGFTPAGSLGNVPVVVTTPGGSTTVAGGYTYV</sequence>
<accession>A0ABU2T1C6</accession>
<keyword evidence="2" id="KW-1185">Reference proteome</keyword>
<comment type="caution">
    <text evidence="1">The sequence shown here is derived from an EMBL/GenBank/DDBJ whole genome shotgun (WGS) entry which is preliminary data.</text>
</comment>
<evidence type="ECO:0000313" key="1">
    <source>
        <dbReference type="EMBL" id="MDT0455038.1"/>
    </source>
</evidence>
<dbReference type="EMBL" id="JAVRFE010000004">
    <property type="protein sequence ID" value="MDT0455038.1"/>
    <property type="molecule type" value="Genomic_DNA"/>
</dbReference>
<dbReference type="Proteomes" id="UP001180551">
    <property type="component" value="Unassembled WGS sequence"/>
</dbReference>
<name>A0ABU2T1C6_9ACTN</name>
<gene>
    <name evidence="1" type="ORF">RM550_04695</name>
</gene>
<evidence type="ECO:0000313" key="2">
    <source>
        <dbReference type="Proteomes" id="UP001180551"/>
    </source>
</evidence>
<dbReference type="RefSeq" id="WP_311622452.1">
    <property type="nucleotide sequence ID" value="NZ_JAVRFE010000004.1"/>
</dbReference>
<reference evidence="1" key="1">
    <citation type="submission" date="2024-05" db="EMBL/GenBank/DDBJ databases">
        <title>30 novel species of actinomycetes from the DSMZ collection.</title>
        <authorList>
            <person name="Nouioui I."/>
        </authorList>
    </citation>
    <scope>NUCLEOTIDE SEQUENCE</scope>
    <source>
        <strain evidence="1">DSM 41527</strain>
    </source>
</reference>
<proteinExistence type="predicted"/>